<dbReference type="OrthoDB" id="1046782at2759"/>
<comment type="caution">
    <text evidence="3">The sequence shown here is derived from an EMBL/GenBank/DDBJ whole genome shotgun (WGS) entry which is preliminary data.</text>
</comment>
<dbReference type="PROSITE" id="PS50011">
    <property type="entry name" value="PROTEIN_KINASE_DOM"/>
    <property type="match status" value="1"/>
</dbReference>
<name>A0A9P9H345_FUSSL</name>
<dbReference type="InterPro" id="IPR011009">
    <property type="entry name" value="Kinase-like_dom_sf"/>
</dbReference>
<feature type="region of interest" description="Disordered" evidence="1">
    <location>
        <begin position="481"/>
        <end position="504"/>
    </location>
</feature>
<accession>A0A9P9H345</accession>
<feature type="domain" description="Protein kinase" evidence="2">
    <location>
        <begin position="279"/>
        <end position="625"/>
    </location>
</feature>
<dbReference type="Proteomes" id="UP000736672">
    <property type="component" value="Unassembled WGS sequence"/>
</dbReference>
<proteinExistence type="predicted"/>
<evidence type="ECO:0000259" key="2">
    <source>
        <dbReference type="PROSITE" id="PS50011"/>
    </source>
</evidence>
<feature type="compositionally biased region" description="Basic and acidic residues" evidence="1">
    <location>
        <begin position="7"/>
        <end position="17"/>
    </location>
</feature>
<gene>
    <name evidence="3" type="ORF">B0J15DRAFT_497769</name>
</gene>
<feature type="region of interest" description="Disordered" evidence="1">
    <location>
        <begin position="1"/>
        <end position="20"/>
    </location>
</feature>
<dbReference type="SMART" id="SM00220">
    <property type="entry name" value="S_TKc"/>
    <property type="match status" value="1"/>
</dbReference>
<dbReference type="Gene3D" id="1.10.510.10">
    <property type="entry name" value="Transferase(Phosphotransferase) domain 1"/>
    <property type="match status" value="1"/>
</dbReference>
<dbReference type="PANTHER" id="PTHR24359:SF1">
    <property type="entry name" value="INHIBITOR OF NUCLEAR FACTOR KAPPA-B KINASE EPSILON SUBUNIT HOMOLOG 1-RELATED"/>
    <property type="match status" value="1"/>
</dbReference>
<dbReference type="SUPFAM" id="SSF56112">
    <property type="entry name" value="Protein kinase-like (PK-like)"/>
    <property type="match status" value="1"/>
</dbReference>
<keyword evidence="4" id="KW-1185">Reference proteome</keyword>
<sequence>MPADQASIEHPELRIPEEGPVALGKIVKKMEQRPGPNSSSISLQPLNGRQARRRMTGSMSGTSDRSSRVKDYGRSFWEDPTSKSPVRYAQSLSVFGTCAPGTLPPGAEVKSLADRLVDAMVPHYNDRTKDWIPPSDLMRLCSPQAVSAVLKRMIDASQVEVYTNYVCGMTPDDFKNGHSAYLVFATLVLIRRLDMLDKFFRAKICDKHFPFAWRDKSMLQLHSRQSRGKRRRRFPSTEKEFMSTFYSAQWHFNVPVISMTGNRQATEYKLHPNTIMPWTSFEPVEKLGGFSAVNKVEIHPDHRRFSGHDTFALKVLHSTYEMRESKQEIRGLRKITPRPHVVEILSIFQRGSEISFLLPWANGGSLDDLMKLHPSKLFASTADTSTMLIRWIAEQCAGITTGLGGIRDALCSKVDEHMSINPGNVLHFTNEKSGLGLGELKVSELFPMKNDMLISTYSAPEWTLRSQRGSIVVPEWTSTYQRPGKGKLSSSCAAPSKVTEDPEPSRRTDIWALGSLFLMLLTWAIQGPGGLRKFQCARLNEQDHRRHWFMDTFFRCAARDSSHSPCEDFMVKQAVRLCVKLNKRAVSGPEGQSNYLTEFLDFILRRMLVVDRGQRAGTDMVYEFLSKKAQEYNKAGYHVTLPTLDGSLDLDEPGCTCDHDMCEFHCQYQDPARRVSA</sequence>
<feature type="compositionally biased region" description="Polar residues" evidence="1">
    <location>
        <begin position="35"/>
        <end position="47"/>
    </location>
</feature>
<dbReference type="GO" id="GO:0005524">
    <property type="term" value="F:ATP binding"/>
    <property type="evidence" value="ECO:0007669"/>
    <property type="project" value="InterPro"/>
</dbReference>
<evidence type="ECO:0000313" key="4">
    <source>
        <dbReference type="Proteomes" id="UP000736672"/>
    </source>
</evidence>
<reference evidence="3" key="1">
    <citation type="journal article" date="2021" name="Nat. Commun.">
        <title>Genetic determinants of endophytism in the Arabidopsis root mycobiome.</title>
        <authorList>
            <person name="Mesny F."/>
            <person name="Miyauchi S."/>
            <person name="Thiergart T."/>
            <person name="Pickel B."/>
            <person name="Atanasova L."/>
            <person name="Karlsson M."/>
            <person name="Huettel B."/>
            <person name="Barry K.W."/>
            <person name="Haridas S."/>
            <person name="Chen C."/>
            <person name="Bauer D."/>
            <person name="Andreopoulos W."/>
            <person name="Pangilinan J."/>
            <person name="LaButti K."/>
            <person name="Riley R."/>
            <person name="Lipzen A."/>
            <person name="Clum A."/>
            <person name="Drula E."/>
            <person name="Henrissat B."/>
            <person name="Kohler A."/>
            <person name="Grigoriev I.V."/>
            <person name="Martin F.M."/>
            <person name="Hacquard S."/>
        </authorList>
    </citation>
    <scope>NUCLEOTIDE SEQUENCE</scope>
    <source>
        <strain evidence="3">FSSC 5 MPI-SDFR-AT-0091</strain>
    </source>
</reference>
<feature type="region of interest" description="Disordered" evidence="1">
    <location>
        <begin position="29"/>
        <end position="73"/>
    </location>
</feature>
<protein>
    <recommendedName>
        <fullName evidence="2">Protein kinase domain-containing protein</fullName>
    </recommendedName>
</protein>
<dbReference type="PANTHER" id="PTHR24359">
    <property type="entry name" value="SERINE/THREONINE-PROTEIN KINASE SBK1"/>
    <property type="match status" value="1"/>
</dbReference>
<dbReference type="AlphaFoldDB" id="A0A9P9H345"/>
<dbReference type="InterPro" id="IPR000719">
    <property type="entry name" value="Prot_kinase_dom"/>
</dbReference>
<organism evidence="3 4">
    <name type="scientific">Fusarium solani</name>
    <name type="common">Filamentous fungus</name>
    <dbReference type="NCBI Taxonomy" id="169388"/>
    <lineage>
        <taxon>Eukaryota</taxon>
        <taxon>Fungi</taxon>
        <taxon>Dikarya</taxon>
        <taxon>Ascomycota</taxon>
        <taxon>Pezizomycotina</taxon>
        <taxon>Sordariomycetes</taxon>
        <taxon>Hypocreomycetidae</taxon>
        <taxon>Hypocreales</taxon>
        <taxon>Nectriaceae</taxon>
        <taxon>Fusarium</taxon>
        <taxon>Fusarium solani species complex</taxon>
    </lineage>
</organism>
<evidence type="ECO:0000313" key="3">
    <source>
        <dbReference type="EMBL" id="KAH7249473.1"/>
    </source>
</evidence>
<dbReference type="GO" id="GO:0004674">
    <property type="term" value="F:protein serine/threonine kinase activity"/>
    <property type="evidence" value="ECO:0007669"/>
    <property type="project" value="TreeGrafter"/>
</dbReference>
<dbReference type="EMBL" id="JAGTJS010000013">
    <property type="protein sequence ID" value="KAH7249473.1"/>
    <property type="molecule type" value="Genomic_DNA"/>
</dbReference>
<evidence type="ECO:0000256" key="1">
    <source>
        <dbReference type="SAM" id="MobiDB-lite"/>
    </source>
</evidence>